<keyword evidence="7" id="KW-1185">Reference proteome</keyword>
<dbReference type="Gene3D" id="3.40.190.10">
    <property type="entry name" value="Periplasmic binding protein-like II"/>
    <property type="match status" value="2"/>
</dbReference>
<dbReference type="GO" id="GO:0042597">
    <property type="term" value="C:periplasmic space"/>
    <property type="evidence" value="ECO:0007669"/>
    <property type="project" value="UniProtKB-SubCell"/>
</dbReference>
<evidence type="ECO:0000256" key="3">
    <source>
        <dbReference type="ARBA" id="ARBA00022729"/>
    </source>
</evidence>
<evidence type="ECO:0000256" key="1">
    <source>
        <dbReference type="ARBA" id="ARBA00004418"/>
    </source>
</evidence>
<reference evidence="6" key="1">
    <citation type="submission" date="2021-02" db="EMBL/GenBank/DDBJ databases">
        <title>Genome sequence of Rhodospirillales sp. strain TMPK1 isolated from soil.</title>
        <authorList>
            <person name="Nakai R."/>
            <person name="Kusada H."/>
            <person name="Tamaki H."/>
        </authorList>
    </citation>
    <scope>NUCLEOTIDE SEQUENCE</scope>
    <source>
        <strain evidence="6">TMPK1</strain>
    </source>
</reference>
<dbReference type="InterPro" id="IPR015168">
    <property type="entry name" value="SsuA/THI5"/>
</dbReference>
<name>A0A8S8XDB7_9PROT</name>
<dbReference type="EMBL" id="BOPV01000001">
    <property type="protein sequence ID" value="GIL39226.1"/>
    <property type="molecule type" value="Genomic_DNA"/>
</dbReference>
<evidence type="ECO:0000256" key="2">
    <source>
        <dbReference type="ARBA" id="ARBA00010742"/>
    </source>
</evidence>
<proteinExistence type="inferred from homology"/>
<protein>
    <submittedName>
        <fullName evidence="6">Substrate-binding protein, ABC transporter</fullName>
    </submittedName>
</protein>
<gene>
    <name evidence="6" type="ORF">TMPK1_14630</name>
</gene>
<dbReference type="AlphaFoldDB" id="A0A8S8XDB7"/>
<feature type="chain" id="PRO_5035931176" evidence="4">
    <location>
        <begin position="23"/>
        <end position="325"/>
    </location>
</feature>
<comment type="caution">
    <text evidence="6">The sequence shown here is derived from an EMBL/GenBank/DDBJ whole genome shotgun (WGS) entry which is preliminary data.</text>
</comment>
<comment type="subcellular location">
    <subcellularLocation>
        <location evidence="1">Periplasm</location>
    </subcellularLocation>
</comment>
<dbReference type="GO" id="GO:0042918">
    <property type="term" value="P:alkanesulfonate transmembrane transport"/>
    <property type="evidence" value="ECO:0007669"/>
    <property type="project" value="TreeGrafter"/>
</dbReference>
<keyword evidence="3 4" id="KW-0732">Signal</keyword>
<comment type="similarity">
    <text evidence="2">Belongs to the bacterial solute-binding protein SsuA/TauA family.</text>
</comment>
<evidence type="ECO:0000259" key="5">
    <source>
        <dbReference type="Pfam" id="PF09084"/>
    </source>
</evidence>
<evidence type="ECO:0000313" key="7">
    <source>
        <dbReference type="Proteomes" id="UP000681075"/>
    </source>
</evidence>
<organism evidence="6 7">
    <name type="scientific">Roseiterribacter gracilis</name>
    <dbReference type="NCBI Taxonomy" id="2812848"/>
    <lineage>
        <taxon>Bacteria</taxon>
        <taxon>Pseudomonadati</taxon>
        <taxon>Pseudomonadota</taxon>
        <taxon>Alphaproteobacteria</taxon>
        <taxon>Rhodospirillales</taxon>
        <taxon>Roseiterribacteraceae</taxon>
        <taxon>Roseiterribacter</taxon>
    </lineage>
</organism>
<dbReference type="Pfam" id="PF09084">
    <property type="entry name" value="NMT1"/>
    <property type="match status" value="1"/>
</dbReference>
<accession>A0A8S8XDB7</accession>
<dbReference type="Proteomes" id="UP000681075">
    <property type="component" value="Unassembled WGS sequence"/>
</dbReference>
<feature type="domain" description="SsuA/THI5-like" evidence="5">
    <location>
        <begin position="38"/>
        <end position="247"/>
    </location>
</feature>
<dbReference type="PANTHER" id="PTHR30024">
    <property type="entry name" value="ALIPHATIC SULFONATES-BINDING PROTEIN-RELATED"/>
    <property type="match status" value="1"/>
</dbReference>
<dbReference type="RefSeq" id="WP_420242325.1">
    <property type="nucleotide sequence ID" value="NZ_BOPV01000001.1"/>
</dbReference>
<dbReference type="PANTHER" id="PTHR30024:SF47">
    <property type="entry name" value="TAURINE-BINDING PERIPLASMIC PROTEIN"/>
    <property type="match status" value="1"/>
</dbReference>
<feature type="signal peptide" evidence="4">
    <location>
        <begin position="1"/>
        <end position="22"/>
    </location>
</feature>
<evidence type="ECO:0000313" key="6">
    <source>
        <dbReference type="EMBL" id="GIL39226.1"/>
    </source>
</evidence>
<sequence length="325" mass="35027">MRRFLTLATVGALTIGTTTANAVELAITHFGVGLYGVPYAIAKNKGWFKDAGLDITGFLTSAGGGTTVRNVLASELPYGEVALPAAIAAIQQGLDVKIVHAGVVSLADMVFVTRKDDDSIKTEADLKGKKLGYSSPKSTTDMVTTIMLDKYKLTGQVERKPIGGIGAGLTVLREKGVDMFYVTEPAWSAEKNNYRKAFNAADWLPHVTQTVGVAKSEWIKANGDKLKGLIAARRKGVEFIKSNPDEAAQIVATEYKIPLDQAKAALASVKDVKGDYWSRGDFDKEGMDVMLQGLRLVQAIEPGDFDWKKVVDESALPADLPKSFK</sequence>
<evidence type="ECO:0000256" key="4">
    <source>
        <dbReference type="SAM" id="SignalP"/>
    </source>
</evidence>
<dbReference type="SUPFAM" id="SSF53850">
    <property type="entry name" value="Periplasmic binding protein-like II"/>
    <property type="match status" value="1"/>
</dbReference>